<accession>A0A8J3W2N5</accession>
<evidence type="ECO:0000256" key="1">
    <source>
        <dbReference type="SAM" id="MobiDB-lite"/>
    </source>
</evidence>
<gene>
    <name evidence="2" type="ORF">Plo01_03810</name>
</gene>
<evidence type="ECO:0000313" key="3">
    <source>
        <dbReference type="Proteomes" id="UP000616724"/>
    </source>
</evidence>
<feature type="compositionally biased region" description="Basic and acidic residues" evidence="1">
    <location>
        <begin position="65"/>
        <end position="100"/>
    </location>
</feature>
<dbReference type="Proteomes" id="UP000616724">
    <property type="component" value="Unassembled WGS sequence"/>
</dbReference>
<dbReference type="RefSeq" id="WP_203888700.1">
    <property type="nucleotide sequence ID" value="NZ_BOOH01000003.1"/>
</dbReference>
<reference evidence="2 3" key="1">
    <citation type="submission" date="2021-01" db="EMBL/GenBank/DDBJ databases">
        <title>Whole genome shotgun sequence of Planobispora longispora NBRC 13918.</title>
        <authorList>
            <person name="Komaki H."/>
            <person name="Tamura T."/>
        </authorList>
    </citation>
    <scope>NUCLEOTIDE SEQUENCE [LARGE SCALE GENOMIC DNA]</scope>
    <source>
        <strain evidence="2 3">NBRC 13918</strain>
    </source>
</reference>
<feature type="region of interest" description="Disordered" evidence="1">
    <location>
        <begin position="1"/>
        <end position="140"/>
    </location>
</feature>
<name>A0A8J3W2N5_9ACTN</name>
<feature type="compositionally biased region" description="Basic and acidic residues" evidence="1">
    <location>
        <begin position="1"/>
        <end position="18"/>
    </location>
</feature>
<protein>
    <submittedName>
        <fullName evidence="2">Uncharacterized protein</fullName>
    </submittedName>
</protein>
<sequence length="231" mass="25164">MNDRPDRLVHGRPTRADEDTQPQVPPQRDDAVPPDQRVHPVRSAHPGQPAAPDQVSPDQAPTGRPGDRPERETPLTDADRAESTERDPSADALRPGDRTGPKHAGPNDRQPAETAGPVHPAPVQAPQSPGRTTLFGQDPEDVRRRWQEVQAGFVDDPRQAVERASSLLGEVTDAIRAALEARATDLQGRWKDGGQEGAEGSDTERLRTVLREYRSTLEELLGLPVTSAGKR</sequence>
<organism evidence="2 3">
    <name type="scientific">Planobispora longispora</name>
    <dbReference type="NCBI Taxonomy" id="28887"/>
    <lineage>
        <taxon>Bacteria</taxon>
        <taxon>Bacillati</taxon>
        <taxon>Actinomycetota</taxon>
        <taxon>Actinomycetes</taxon>
        <taxon>Streptosporangiales</taxon>
        <taxon>Streptosporangiaceae</taxon>
        <taxon>Planobispora</taxon>
    </lineage>
</organism>
<proteinExistence type="predicted"/>
<evidence type="ECO:0000313" key="2">
    <source>
        <dbReference type="EMBL" id="GIH73952.1"/>
    </source>
</evidence>
<dbReference type="EMBL" id="BOOH01000003">
    <property type="protein sequence ID" value="GIH73952.1"/>
    <property type="molecule type" value="Genomic_DNA"/>
</dbReference>
<comment type="caution">
    <text evidence="2">The sequence shown here is derived from an EMBL/GenBank/DDBJ whole genome shotgun (WGS) entry which is preliminary data.</text>
</comment>
<feature type="compositionally biased region" description="Polar residues" evidence="1">
    <location>
        <begin position="125"/>
        <end position="135"/>
    </location>
</feature>
<dbReference type="AlphaFoldDB" id="A0A8J3W2N5"/>
<keyword evidence="3" id="KW-1185">Reference proteome</keyword>